<organism evidence="5 6">
    <name type="scientific">Aquincola agrisoli</name>
    <dbReference type="NCBI Taxonomy" id="3119538"/>
    <lineage>
        <taxon>Bacteria</taxon>
        <taxon>Pseudomonadati</taxon>
        <taxon>Pseudomonadota</taxon>
        <taxon>Betaproteobacteria</taxon>
        <taxon>Burkholderiales</taxon>
        <taxon>Sphaerotilaceae</taxon>
        <taxon>Aquincola</taxon>
    </lineage>
</organism>
<feature type="domain" description="AAA+ ATPase" evidence="4">
    <location>
        <begin position="131"/>
        <end position="259"/>
    </location>
</feature>
<dbReference type="Pfam" id="PF00004">
    <property type="entry name" value="AAA"/>
    <property type="match status" value="1"/>
</dbReference>
<dbReference type="SUPFAM" id="SSF52540">
    <property type="entry name" value="P-loop containing nucleoside triphosphate hydrolases"/>
    <property type="match status" value="1"/>
</dbReference>
<evidence type="ECO:0000256" key="2">
    <source>
        <dbReference type="ARBA" id="ARBA00022741"/>
    </source>
</evidence>
<dbReference type="Proteomes" id="UP001336250">
    <property type="component" value="Unassembled WGS sequence"/>
</dbReference>
<dbReference type="PANTHER" id="PTHR23073">
    <property type="entry name" value="26S PROTEASOME REGULATORY SUBUNIT"/>
    <property type="match status" value="1"/>
</dbReference>
<dbReference type="AlphaFoldDB" id="A0AAW9QGK4"/>
<dbReference type="InterPro" id="IPR003959">
    <property type="entry name" value="ATPase_AAA_core"/>
</dbReference>
<accession>A0AAW9QGK4</accession>
<comment type="caution">
    <text evidence="5">The sequence shown here is derived from an EMBL/GenBank/DDBJ whole genome shotgun (WGS) entry which is preliminary data.</text>
</comment>
<comment type="similarity">
    <text evidence="1">Belongs to the AAA ATPase family.</text>
</comment>
<dbReference type="InterPro" id="IPR003593">
    <property type="entry name" value="AAA+_ATPase"/>
</dbReference>
<evidence type="ECO:0000256" key="3">
    <source>
        <dbReference type="ARBA" id="ARBA00022840"/>
    </source>
</evidence>
<protein>
    <submittedName>
        <fullName evidence="5">ATP-binding protein</fullName>
    </submittedName>
</protein>
<dbReference type="GO" id="GO:0016887">
    <property type="term" value="F:ATP hydrolysis activity"/>
    <property type="evidence" value="ECO:0007669"/>
    <property type="project" value="InterPro"/>
</dbReference>
<reference evidence="5 6" key="1">
    <citation type="submission" date="2024-02" db="EMBL/GenBank/DDBJ databases">
        <title>Genome sequence of Aquincola sp. MAHUQ-54.</title>
        <authorList>
            <person name="Huq M.A."/>
        </authorList>
    </citation>
    <scope>NUCLEOTIDE SEQUENCE [LARGE SCALE GENOMIC DNA]</scope>
    <source>
        <strain evidence="5 6">MAHUQ-54</strain>
    </source>
</reference>
<proteinExistence type="inferred from homology"/>
<evidence type="ECO:0000313" key="5">
    <source>
        <dbReference type="EMBL" id="MEF7614180.1"/>
    </source>
</evidence>
<dbReference type="InterPro" id="IPR027417">
    <property type="entry name" value="P-loop_NTPase"/>
</dbReference>
<dbReference type="EMBL" id="JAZIBG010000021">
    <property type="protein sequence ID" value="MEF7614180.1"/>
    <property type="molecule type" value="Genomic_DNA"/>
</dbReference>
<evidence type="ECO:0000313" key="6">
    <source>
        <dbReference type="Proteomes" id="UP001336250"/>
    </source>
</evidence>
<name>A0AAW9QGK4_9BURK</name>
<dbReference type="Gene3D" id="3.40.50.300">
    <property type="entry name" value="P-loop containing nucleotide triphosphate hydrolases"/>
    <property type="match status" value="1"/>
</dbReference>
<keyword evidence="3 5" id="KW-0067">ATP-binding</keyword>
<dbReference type="GO" id="GO:0005524">
    <property type="term" value="F:ATP binding"/>
    <property type="evidence" value="ECO:0007669"/>
    <property type="project" value="UniProtKB-KW"/>
</dbReference>
<dbReference type="RefSeq" id="WP_332289141.1">
    <property type="nucleotide sequence ID" value="NZ_JAZIBG010000021.1"/>
</dbReference>
<evidence type="ECO:0000259" key="4">
    <source>
        <dbReference type="SMART" id="SM00382"/>
    </source>
</evidence>
<dbReference type="CDD" id="cd19481">
    <property type="entry name" value="RecA-like_protease"/>
    <property type="match status" value="1"/>
</dbReference>
<evidence type="ECO:0000256" key="1">
    <source>
        <dbReference type="ARBA" id="ARBA00006914"/>
    </source>
</evidence>
<dbReference type="InterPro" id="IPR050221">
    <property type="entry name" value="26S_Proteasome_ATPase"/>
</dbReference>
<sequence>MNPQAEARAALWQAALAAQGLALDGPDIAALALRYPLSAMRIRAAAAAVAWAHPPVDDAAALAAALDDEAHARANEALGGVASRVLRRHGWDTLVLPEVTQRQLREVADAIRVREQVYGDWGLARRTGRSAGLAVLFCGASGTGKTMAAAVVSQACGLPLYRVDLAGVVSKYIGETEQNLDRVFRAAARSSAVLLFDEADALMGRRSEVKDAHDRYANLEVAYLLQKLEEHPGVVILASNLPKNLDAAFARRMHYTVEFARPAPPLRERLWRGMLPPALPRADDIDYAYLAERFDVTGGEIQAATLDAAFLAASAGTALSMEHLLHALARRQAQQGHAAGARYSGAARR</sequence>
<keyword evidence="2" id="KW-0547">Nucleotide-binding</keyword>
<keyword evidence="6" id="KW-1185">Reference proteome</keyword>
<gene>
    <name evidence="5" type="ORF">V4F39_09700</name>
</gene>
<dbReference type="SMART" id="SM00382">
    <property type="entry name" value="AAA"/>
    <property type="match status" value="1"/>
</dbReference>